<dbReference type="SUPFAM" id="SSF52172">
    <property type="entry name" value="CheY-like"/>
    <property type="match status" value="1"/>
</dbReference>
<dbReference type="InterPro" id="IPR011006">
    <property type="entry name" value="CheY-like_superfamily"/>
</dbReference>
<dbReference type="InterPro" id="IPR050595">
    <property type="entry name" value="Bact_response_regulator"/>
</dbReference>
<evidence type="ECO:0000259" key="6">
    <source>
        <dbReference type="PROSITE" id="PS50110"/>
    </source>
</evidence>
<dbReference type="InterPro" id="IPR036390">
    <property type="entry name" value="WH_DNA-bd_sf"/>
</dbReference>
<feature type="domain" description="Response regulatory" evidence="6">
    <location>
        <begin position="19"/>
        <end position="136"/>
    </location>
</feature>
<dbReference type="InterPro" id="IPR036388">
    <property type="entry name" value="WH-like_DNA-bd_sf"/>
</dbReference>
<dbReference type="AlphaFoldDB" id="A0A9W6CM85"/>
<dbReference type="PROSITE" id="PS01117">
    <property type="entry name" value="HTH_MARR_1"/>
    <property type="match status" value="1"/>
</dbReference>
<keyword evidence="2" id="KW-0805">Transcription regulation</keyword>
<evidence type="ECO:0000313" key="8">
    <source>
        <dbReference type="Proteomes" id="UP001144397"/>
    </source>
</evidence>
<accession>A0A9W6CM85</accession>
<dbReference type="GO" id="GO:0000160">
    <property type="term" value="P:phosphorelay signal transduction system"/>
    <property type="evidence" value="ECO:0007669"/>
    <property type="project" value="InterPro"/>
</dbReference>
<dbReference type="Pfam" id="PF00072">
    <property type="entry name" value="Response_reg"/>
    <property type="match status" value="1"/>
</dbReference>
<dbReference type="GO" id="GO:0003677">
    <property type="term" value="F:DNA binding"/>
    <property type="evidence" value="ECO:0007669"/>
    <property type="project" value="UniProtKB-KW"/>
</dbReference>
<keyword evidence="4" id="KW-0804">Transcription</keyword>
<dbReference type="SUPFAM" id="SSF46785">
    <property type="entry name" value="Winged helix' DNA-binding domain"/>
    <property type="match status" value="1"/>
</dbReference>
<dbReference type="Gene3D" id="1.10.10.10">
    <property type="entry name" value="Winged helix-like DNA-binding domain superfamily/Winged helix DNA-binding domain"/>
    <property type="match status" value="1"/>
</dbReference>
<dbReference type="SMART" id="SM00347">
    <property type="entry name" value="HTH_MARR"/>
    <property type="match status" value="1"/>
</dbReference>
<evidence type="ECO:0000256" key="5">
    <source>
        <dbReference type="PROSITE-ProRule" id="PRU00169"/>
    </source>
</evidence>
<dbReference type="InterPro" id="IPR023187">
    <property type="entry name" value="Tscrpt_reg_MarR-type_CS"/>
</dbReference>
<dbReference type="InterPro" id="IPR001789">
    <property type="entry name" value="Sig_transdc_resp-reg_receiver"/>
</dbReference>
<evidence type="ECO:0000313" key="7">
    <source>
        <dbReference type="EMBL" id="GLI20393.1"/>
    </source>
</evidence>
<proteinExistence type="predicted"/>
<comment type="caution">
    <text evidence="7">The sequence shown here is derived from an EMBL/GenBank/DDBJ whole genome shotgun (WGS) entry which is preliminary data.</text>
</comment>
<reference evidence="7" key="1">
    <citation type="submission" date="2022-12" db="EMBL/GenBank/DDBJ databases">
        <title>Reference genome sequencing for broad-spectrum identification of bacterial and archaeal isolates by mass spectrometry.</title>
        <authorList>
            <person name="Sekiguchi Y."/>
            <person name="Tourlousse D.M."/>
        </authorList>
    </citation>
    <scope>NUCLEOTIDE SEQUENCE</scope>
    <source>
        <strain evidence="7">301</strain>
    </source>
</reference>
<evidence type="ECO:0000256" key="2">
    <source>
        <dbReference type="ARBA" id="ARBA00023015"/>
    </source>
</evidence>
<evidence type="ECO:0000256" key="4">
    <source>
        <dbReference type="ARBA" id="ARBA00023163"/>
    </source>
</evidence>
<evidence type="ECO:0000256" key="1">
    <source>
        <dbReference type="ARBA" id="ARBA00022553"/>
    </source>
</evidence>
<organism evidence="7 8">
    <name type="scientific">Xanthobacter flavus</name>
    <dbReference type="NCBI Taxonomy" id="281"/>
    <lineage>
        <taxon>Bacteria</taxon>
        <taxon>Pseudomonadati</taxon>
        <taxon>Pseudomonadota</taxon>
        <taxon>Alphaproteobacteria</taxon>
        <taxon>Hyphomicrobiales</taxon>
        <taxon>Xanthobacteraceae</taxon>
        <taxon>Xanthobacter</taxon>
    </lineage>
</organism>
<protein>
    <recommendedName>
        <fullName evidence="6">Response regulatory domain-containing protein</fullName>
    </recommendedName>
</protein>
<gene>
    <name evidence="7" type="ORF">XFLAVUS301_00670</name>
</gene>
<sequence>MRNDSSKQGLGEASMAEPQVLLVDDDPDVLEELHDGLSMLGIPSLTATTAVEALDLVQRNDPLKVIVTDLQMPRIDGIELLQKLSVRRRKHPMAAIVITGHASLDRAVGALRLQAVDFLQKPLAAEEVAHAIHRALAIVEDEALAANGEDDPPATIARPNYMKALVAARADRDAIFQAGLFSDPAWEMMLDLAVAEASSRPISVTSLCIASGAPTTTALRRIDDLEEAELVKRVPDARDRRRILVVLTELGRSRMEAFVQRQADRFGIKLD</sequence>
<keyword evidence="1 5" id="KW-0597">Phosphoprotein</keyword>
<name>A0A9W6CM85_XANFL</name>
<dbReference type="PANTHER" id="PTHR44591">
    <property type="entry name" value="STRESS RESPONSE REGULATOR PROTEIN 1"/>
    <property type="match status" value="1"/>
</dbReference>
<dbReference type="Proteomes" id="UP001144397">
    <property type="component" value="Unassembled WGS sequence"/>
</dbReference>
<dbReference type="EMBL" id="BSDO01000001">
    <property type="protein sequence ID" value="GLI20393.1"/>
    <property type="molecule type" value="Genomic_DNA"/>
</dbReference>
<keyword evidence="3" id="KW-0238">DNA-binding</keyword>
<evidence type="ECO:0000256" key="3">
    <source>
        <dbReference type="ARBA" id="ARBA00023125"/>
    </source>
</evidence>
<feature type="modified residue" description="4-aspartylphosphate" evidence="5">
    <location>
        <position position="69"/>
    </location>
</feature>
<dbReference type="GO" id="GO:0003700">
    <property type="term" value="F:DNA-binding transcription factor activity"/>
    <property type="evidence" value="ECO:0007669"/>
    <property type="project" value="InterPro"/>
</dbReference>
<dbReference type="Gene3D" id="3.40.50.2300">
    <property type="match status" value="1"/>
</dbReference>
<dbReference type="PROSITE" id="PS50110">
    <property type="entry name" value="RESPONSE_REGULATORY"/>
    <property type="match status" value="1"/>
</dbReference>
<dbReference type="PANTHER" id="PTHR44591:SF3">
    <property type="entry name" value="RESPONSE REGULATORY DOMAIN-CONTAINING PROTEIN"/>
    <property type="match status" value="1"/>
</dbReference>
<dbReference type="SMART" id="SM00448">
    <property type="entry name" value="REC"/>
    <property type="match status" value="1"/>
</dbReference>
<dbReference type="InterPro" id="IPR000835">
    <property type="entry name" value="HTH_MarR-typ"/>
</dbReference>